<dbReference type="STRING" id="1121457.SAMN02745161_2523"/>
<proteinExistence type="predicted"/>
<dbReference type="RefSeq" id="WP_074217296.1">
    <property type="nucleotide sequence ID" value="NZ_FSRG01000006.1"/>
</dbReference>
<dbReference type="InterPro" id="IPR013401">
    <property type="entry name" value="T3SS_LcrE"/>
</dbReference>
<evidence type="ECO:0000256" key="1">
    <source>
        <dbReference type="SAM" id="MobiDB-lite"/>
    </source>
</evidence>
<evidence type="ECO:0000313" key="5">
    <source>
        <dbReference type="Proteomes" id="UP000184694"/>
    </source>
</evidence>
<dbReference type="InterPro" id="IPR013351">
    <property type="entry name" value="T3SS_TyeA-rel"/>
</dbReference>
<dbReference type="GO" id="GO:0009986">
    <property type="term" value="C:cell surface"/>
    <property type="evidence" value="ECO:0007669"/>
    <property type="project" value="InterPro"/>
</dbReference>
<dbReference type="Pfam" id="PF07201">
    <property type="entry name" value="HrpJ"/>
    <property type="match status" value="1"/>
</dbReference>
<feature type="domain" description="Hypersensitivity response secretion-like HrpJ" evidence="2">
    <location>
        <begin position="74"/>
        <end position="221"/>
    </location>
</feature>
<dbReference type="OrthoDB" id="5810262at2"/>
<feature type="domain" description="Type III secretion system effector delivery regulator TyeA" evidence="3">
    <location>
        <begin position="301"/>
        <end position="378"/>
    </location>
</feature>
<dbReference type="InterPro" id="IPR015144">
    <property type="entry name" value="T3SS_TyeA"/>
</dbReference>
<dbReference type="InterPro" id="IPR038347">
    <property type="entry name" value="TyeA_sf"/>
</dbReference>
<feature type="region of interest" description="Disordered" evidence="1">
    <location>
        <begin position="1"/>
        <end position="32"/>
    </location>
</feature>
<dbReference type="GO" id="GO:0050709">
    <property type="term" value="P:negative regulation of protein secretion"/>
    <property type="evidence" value="ECO:0007669"/>
    <property type="project" value="InterPro"/>
</dbReference>
<sequence>MPISVNSQVGQQPVDTPRVTEGARTSGSFLGRSVSVPTNMSSMVADAAEELTFGMSEIEEQSIAKRTPVKQQRSRLIDAVKAYQELIDKEEFAQEARKLNLFISQMMQKASGGFQSLEDSFEQIDKYLGKTGSDITEQYALLAEAFQNVPPDSEEAEAILFVLEQMENRQGDAIAAGIHASIEADNYAELGEPQKLRSTYRSVLLEFENSRAVFDWLLEQYGADKIDLGFDFLFATFAHDAGSACPSSDKARMELFSLNVNNARDTASVYGLSGRLLDRLESEHGVALPEAVEGNNVTQTMNRFLQMLEQAFPAPMDVNAIVDPLGIPDVTRQVLFLQDTLKETKMLPVKVFDSLESRDKVLQLIQQELDNAIEREDEELGY</sequence>
<protein>
    <submittedName>
        <fullName evidence="4">Type III secretion regulator YopN/LcrE/InvE/MxiC</fullName>
    </submittedName>
</protein>
<gene>
    <name evidence="4" type="ORF">SAMN02745161_2523</name>
</gene>
<evidence type="ECO:0000313" key="4">
    <source>
        <dbReference type="EMBL" id="SIO28401.1"/>
    </source>
</evidence>
<evidence type="ECO:0000259" key="2">
    <source>
        <dbReference type="Pfam" id="PF07201"/>
    </source>
</evidence>
<dbReference type="Gene3D" id="1.20.1280.80">
    <property type="match status" value="1"/>
</dbReference>
<dbReference type="SUPFAM" id="SSF140591">
    <property type="entry name" value="Type III secretion system domain"/>
    <property type="match status" value="2"/>
</dbReference>
<dbReference type="InterPro" id="IPR010812">
    <property type="entry name" value="HrpJ-like"/>
</dbReference>
<dbReference type="Proteomes" id="UP000184694">
    <property type="component" value="Unassembled WGS sequence"/>
</dbReference>
<dbReference type="AlphaFoldDB" id="A0A1N6I8Q4"/>
<keyword evidence="5" id="KW-1185">Reference proteome</keyword>
<dbReference type="NCBIfam" id="TIGR02568">
    <property type="entry name" value="LcrE"/>
    <property type="match status" value="1"/>
</dbReference>
<accession>A0A1N6I8Q4</accession>
<reference evidence="5" key="1">
    <citation type="submission" date="2016-11" db="EMBL/GenBank/DDBJ databases">
        <authorList>
            <person name="Varghese N."/>
            <person name="Submissions S."/>
        </authorList>
    </citation>
    <scope>NUCLEOTIDE SEQUENCE [LARGE SCALE GENOMIC DNA]</scope>
    <source>
        <strain evidence="5">DSM 17456</strain>
    </source>
</reference>
<dbReference type="Gene3D" id="1.10.150.630">
    <property type="match status" value="1"/>
</dbReference>
<feature type="compositionally biased region" description="Polar residues" evidence="1">
    <location>
        <begin position="1"/>
        <end position="14"/>
    </location>
</feature>
<name>A0A1N6I8Q4_9BACT</name>
<dbReference type="GO" id="GO:0030254">
    <property type="term" value="P:protein secretion by the type III secretion system"/>
    <property type="evidence" value="ECO:0007669"/>
    <property type="project" value="InterPro"/>
</dbReference>
<dbReference type="GO" id="GO:0019867">
    <property type="term" value="C:outer membrane"/>
    <property type="evidence" value="ECO:0007669"/>
    <property type="project" value="InterPro"/>
</dbReference>
<dbReference type="EMBL" id="FSRG01000006">
    <property type="protein sequence ID" value="SIO28401.1"/>
    <property type="molecule type" value="Genomic_DNA"/>
</dbReference>
<evidence type="ECO:0000259" key="3">
    <source>
        <dbReference type="Pfam" id="PF09059"/>
    </source>
</evidence>
<dbReference type="NCBIfam" id="TIGR02511">
    <property type="entry name" value="type_III_tyeA"/>
    <property type="match status" value="1"/>
</dbReference>
<dbReference type="Pfam" id="PF09059">
    <property type="entry name" value="TyeA"/>
    <property type="match status" value="1"/>
</dbReference>
<organism evidence="4 5">
    <name type="scientific">Halodesulfovibrio marinisediminis DSM 17456</name>
    <dbReference type="NCBI Taxonomy" id="1121457"/>
    <lineage>
        <taxon>Bacteria</taxon>
        <taxon>Pseudomonadati</taxon>
        <taxon>Thermodesulfobacteriota</taxon>
        <taxon>Desulfovibrionia</taxon>
        <taxon>Desulfovibrionales</taxon>
        <taxon>Desulfovibrionaceae</taxon>
        <taxon>Halodesulfovibrio</taxon>
    </lineage>
</organism>